<dbReference type="SUPFAM" id="SSF56801">
    <property type="entry name" value="Acetyl-CoA synthetase-like"/>
    <property type="match status" value="1"/>
</dbReference>
<evidence type="ECO:0000256" key="3">
    <source>
        <dbReference type="SAM" id="MobiDB-lite"/>
    </source>
</evidence>
<sequence>MSLSEDPHAQRIPLSRSQQNIYNGVVQDHDPLLYLIGRRYRFQPTPQLEFLAALRKTIFANPVQLCVLVAPSDPDEYPGLELRLDVDDIVHVRGDHDSESLTCEWESGIFAKPLARFTVHLDDAGMVCGLDAQAHHILLDGGAIGIVEAHLGRFLAGDGLADIDCVRQGLCGVAGAHRREAIQIDESFERLTSVVRRELSAAAEEGRHGHAAADAVVTAARGNLVESDVITGEDYDQILDLADRENVPLNVLVAAAATAVDASIRHSTECLLVHAVDNRFGHPDLDVATCLVNSIAQPVRFSPHASVMDVVRAVDRGYVRAGRRRWLREEHYRRMYLAINRTTSVETLALNFLREPCAPELSPFLSDAPVTSDIGPIEGMTVAAVLDEQRRALTLNIWNRADVSQNGAGLARRVAAALRSMTTMWDSPIAMTVGEWCAIAGDGAPRSVTENPGPEDPEPEGSVASAWFLYRPESVAECRRRRPHVDAWIAALLEINVAPGDVVVFTDDDTDKTIDLLIACHLAGCGYSVCDDSDQVVGRAERISRYGNGISAHIIDVEGAAIAPILGGERRRLVEARVEQTADDPDLATRTAYVMPTSGSTGEPKLVHVSHGSLATFCAAVTRAYGWGPDDTILQCAPLTSDISVEEVFGAAAGGATLIRSGAVKAGDLQALTRDLMACKATVVDLPTALWQLCCEDVDTMAGIGRSQVRQIVIGGEAVRPGAVDKWVNTAAAENISLVSSYGPTETTVVVTYLPIVDRGRVVEHDARLRLGRPLVPNSVVIAFGEVVVVGDMVTEGYLGVDSSSFGWVTTADGRRQRAFATADRVTMDGAGYPRFAGRKDALVKISGKRVDTAVITSRIAADPVVIDVAVELHNGGLGVWFETLRTRGGDEDPAMAARISNVLVDSRVPSFVISGVVSIPRKPNGKIDIARLPTSPGSGPHGRVDPEAGERAAGLARMWSAHLGRSITPGASLLGEGIGSLDLVRILPDTRRFLGRQVSILDLISADTAANLVNDLSVSDGWMDSTTAAEIDRDFTALATQDRRPVPGPRRSSGNRSAEPILIVGASGILGCGFAEAILELTHSGVAHPDVVLAMRSAPPVDRVWTELRHTPGVRIERLVPGFSPAELGALIRETGAGTLVNCIGNTKVVVPYRELRSANVELVTAMAEQCAASGTRLVHLSTYVVNGDVTAAEVVDPRQAPYPYAASKALAELAVDGVSAELDFAIVRLPRVLGTPEQLRGSADILASVADACHALQAYPAIELTEEVTTGHAAAGSILGRLPEFGGPDELGCGIDVMRGQAVVYRELLETVASEEVDSREWKRRLDESDWARANPRRWSVIDAWIGLGVKLGGRTYAEYLAAYPALPLGIHTVGELVATPPPVQALLAQGCSGTRRGCPTTNQRDTT</sequence>
<dbReference type="GO" id="GO:0044550">
    <property type="term" value="P:secondary metabolite biosynthetic process"/>
    <property type="evidence" value="ECO:0007669"/>
    <property type="project" value="TreeGrafter"/>
</dbReference>
<evidence type="ECO:0000259" key="4">
    <source>
        <dbReference type="Pfam" id="PF00501"/>
    </source>
</evidence>
<dbReference type="InterPro" id="IPR000873">
    <property type="entry name" value="AMP-dep_synth/lig_dom"/>
</dbReference>
<dbReference type="Gene3D" id="3.30.300.30">
    <property type="match status" value="1"/>
</dbReference>
<dbReference type="InterPro" id="IPR036291">
    <property type="entry name" value="NAD(P)-bd_dom_sf"/>
</dbReference>
<dbReference type="Pfam" id="PF00501">
    <property type="entry name" value="AMP-binding"/>
    <property type="match status" value="1"/>
</dbReference>
<dbReference type="PROSITE" id="PS00455">
    <property type="entry name" value="AMP_BINDING"/>
    <property type="match status" value="1"/>
</dbReference>
<dbReference type="PANTHER" id="PTHR45527">
    <property type="entry name" value="NONRIBOSOMAL PEPTIDE SYNTHETASE"/>
    <property type="match status" value="1"/>
</dbReference>
<dbReference type="GO" id="GO:0031177">
    <property type="term" value="F:phosphopantetheine binding"/>
    <property type="evidence" value="ECO:0007669"/>
    <property type="project" value="TreeGrafter"/>
</dbReference>
<dbReference type="GO" id="GO:0043041">
    <property type="term" value="P:amino acid activation for nonribosomal peptide biosynthetic process"/>
    <property type="evidence" value="ECO:0007669"/>
    <property type="project" value="TreeGrafter"/>
</dbReference>
<dbReference type="InterPro" id="IPR001509">
    <property type="entry name" value="Epimerase_deHydtase"/>
</dbReference>
<protein>
    <submittedName>
        <fullName evidence="6">Peptide synthase</fullName>
    </submittedName>
</protein>
<dbReference type="InterPro" id="IPR045851">
    <property type="entry name" value="AMP-bd_C_sf"/>
</dbReference>
<feature type="domain" description="NAD-dependent epimerase/dehydratase" evidence="5">
    <location>
        <begin position="1062"/>
        <end position="1257"/>
    </location>
</feature>
<dbReference type="RefSeq" id="WP_162490707.1">
    <property type="nucleotide sequence ID" value="NZ_CWKH01000001.1"/>
</dbReference>
<accession>A0A0H5RHE5</accession>
<evidence type="ECO:0000256" key="1">
    <source>
        <dbReference type="ARBA" id="ARBA00022450"/>
    </source>
</evidence>
<dbReference type="InterPro" id="IPR042099">
    <property type="entry name" value="ANL_N_sf"/>
</dbReference>
<name>A0A0H5RHE5_9MYCO</name>
<dbReference type="InterPro" id="IPR023213">
    <property type="entry name" value="CAT-like_dom_sf"/>
</dbReference>
<dbReference type="EMBL" id="CWKH01000001">
    <property type="protein sequence ID" value="CRZ13403.1"/>
    <property type="molecule type" value="Genomic_DNA"/>
</dbReference>
<dbReference type="Gene3D" id="3.30.559.30">
    <property type="entry name" value="Nonribosomal peptide synthetase, condensation domain"/>
    <property type="match status" value="1"/>
</dbReference>
<organism evidence="6 7">
    <name type="scientific">Mycolicibacterium neworleansense</name>
    <dbReference type="NCBI Taxonomy" id="146018"/>
    <lineage>
        <taxon>Bacteria</taxon>
        <taxon>Bacillati</taxon>
        <taxon>Actinomycetota</taxon>
        <taxon>Actinomycetes</taxon>
        <taxon>Mycobacteriales</taxon>
        <taxon>Mycobacteriaceae</taxon>
        <taxon>Mycolicibacterium</taxon>
    </lineage>
</organism>
<dbReference type="Gene3D" id="3.40.50.12780">
    <property type="entry name" value="N-terminal domain of ligase-like"/>
    <property type="match status" value="1"/>
</dbReference>
<evidence type="ECO:0000259" key="5">
    <source>
        <dbReference type="Pfam" id="PF01370"/>
    </source>
</evidence>
<evidence type="ECO:0000313" key="6">
    <source>
        <dbReference type="EMBL" id="CRZ13403.1"/>
    </source>
</evidence>
<keyword evidence="1" id="KW-0596">Phosphopantetheine</keyword>
<dbReference type="Gene3D" id="3.40.50.720">
    <property type="entry name" value="NAD(P)-binding Rossmann-like Domain"/>
    <property type="match status" value="1"/>
</dbReference>
<feature type="region of interest" description="Disordered" evidence="3">
    <location>
        <begin position="928"/>
        <end position="947"/>
    </location>
</feature>
<feature type="domain" description="AMP-dependent synthetase/ligase" evidence="4">
    <location>
        <begin position="489"/>
        <end position="799"/>
    </location>
</feature>
<keyword evidence="2" id="KW-0597">Phosphoprotein</keyword>
<dbReference type="Proteomes" id="UP000199147">
    <property type="component" value="Unassembled WGS sequence"/>
</dbReference>
<dbReference type="GO" id="GO:0005829">
    <property type="term" value="C:cytosol"/>
    <property type="evidence" value="ECO:0007669"/>
    <property type="project" value="TreeGrafter"/>
</dbReference>
<reference evidence="7" key="1">
    <citation type="submission" date="2015-07" db="EMBL/GenBank/DDBJ databases">
        <authorList>
            <person name="Urmite Genomes"/>
        </authorList>
    </citation>
    <scope>NUCLEOTIDE SEQUENCE [LARGE SCALE GENOMIC DNA]</scope>
    <source>
        <strain evidence="7">type strain: ATCC 49404</strain>
    </source>
</reference>
<gene>
    <name evidence="6" type="primary">nrp</name>
    <name evidence="6" type="ORF">BN2156_00236</name>
</gene>
<keyword evidence="7" id="KW-1185">Reference proteome</keyword>
<dbReference type="PANTHER" id="PTHR45527:SF1">
    <property type="entry name" value="FATTY ACID SYNTHASE"/>
    <property type="match status" value="1"/>
</dbReference>
<proteinExistence type="predicted"/>
<dbReference type="InterPro" id="IPR020845">
    <property type="entry name" value="AMP-binding_CS"/>
</dbReference>
<dbReference type="Gene3D" id="3.30.559.10">
    <property type="entry name" value="Chloramphenicol acetyltransferase-like domain"/>
    <property type="match status" value="1"/>
</dbReference>
<evidence type="ECO:0000256" key="2">
    <source>
        <dbReference type="ARBA" id="ARBA00022553"/>
    </source>
</evidence>
<dbReference type="Pfam" id="PF01370">
    <property type="entry name" value="Epimerase"/>
    <property type="match status" value="1"/>
</dbReference>
<dbReference type="SUPFAM" id="SSF52777">
    <property type="entry name" value="CoA-dependent acyltransferases"/>
    <property type="match status" value="1"/>
</dbReference>
<evidence type="ECO:0000313" key="7">
    <source>
        <dbReference type="Proteomes" id="UP000199147"/>
    </source>
</evidence>
<dbReference type="STRING" id="146018.BN2156_00236"/>
<dbReference type="SUPFAM" id="SSF51735">
    <property type="entry name" value="NAD(P)-binding Rossmann-fold domains"/>
    <property type="match status" value="1"/>
</dbReference>